<dbReference type="EMBL" id="GBRH01279359">
    <property type="protein sequence ID" value="JAD18536.1"/>
    <property type="molecule type" value="Transcribed_RNA"/>
</dbReference>
<proteinExistence type="predicted"/>
<organism evidence="1">
    <name type="scientific">Arundo donax</name>
    <name type="common">Giant reed</name>
    <name type="synonym">Donax arundinaceus</name>
    <dbReference type="NCBI Taxonomy" id="35708"/>
    <lineage>
        <taxon>Eukaryota</taxon>
        <taxon>Viridiplantae</taxon>
        <taxon>Streptophyta</taxon>
        <taxon>Embryophyta</taxon>
        <taxon>Tracheophyta</taxon>
        <taxon>Spermatophyta</taxon>
        <taxon>Magnoliopsida</taxon>
        <taxon>Liliopsida</taxon>
        <taxon>Poales</taxon>
        <taxon>Poaceae</taxon>
        <taxon>PACMAD clade</taxon>
        <taxon>Arundinoideae</taxon>
        <taxon>Arundineae</taxon>
        <taxon>Arundo</taxon>
    </lineage>
</organism>
<dbReference type="AlphaFoldDB" id="A0A0A8XXF1"/>
<protein>
    <submittedName>
        <fullName evidence="1">Uncharacterized protein</fullName>
    </submittedName>
</protein>
<evidence type="ECO:0000313" key="1">
    <source>
        <dbReference type="EMBL" id="JAD18536.1"/>
    </source>
</evidence>
<reference evidence="1" key="2">
    <citation type="journal article" date="2015" name="Data Brief">
        <title>Shoot transcriptome of the giant reed, Arundo donax.</title>
        <authorList>
            <person name="Barrero R.A."/>
            <person name="Guerrero F.D."/>
            <person name="Moolhuijzen P."/>
            <person name="Goolsby J.A."/>
            <person name="Tidwell J."/>
            <person name="Bellgard S.E."/>
            <person name="Bellgard M.I."/>
        </authorList>
    </citation>
    <scope>NUCLEOTIDE SEQUENCE</scope>
    <source>
        <tissue evidence="1">Shoot tissue taken approximately 20 cm above the soil surface</tissue>
    </source>
</reference>
<name>A0A0A8XXF1_ARUDO</name>
<accession>A0A0A8XXF1</accession>
<reference evidence="1" key="1">
    <citation type="submission" date="2014-09" db="EMBL/GenBank/DDBJ databases">
        <authorList>
            <person name="Magalhaes I.L.F."/>
            <person name="Oliveira U."/>
            <person name="Santos F.R."/>
            <person name="Vidigal T.H.D.A."/>
            <person name="Brescovit A.D."/>
            <person name="Santos A.J."/>
        </authorList>
    </citation>
    <scope>NUCLEOTIDE SEQUENCE</scope>
    <source>
        <tissue evidence="1">Shoot tissue taken approximately 20 cm above the soil surface</tissue>
    </source>
</reference>
<sequence>MLVLVLFMCHPYMPCLFTAHPLSSRAHIR</sequence>